<feature type="domain" description="RING-type" evidence="12">
    <location>
        <begin position="130"/>
        <end position="172"/>
    </location>
</feature>
<feature type="transmembrane region" description="Helical" evidence="11">
    <location>
        <begin position="40"/>
        <end position="64"/>
    </location>
</feature>
<feature type="region of interest" description="Disordered" evidence="10">
    <location>
        <begin position="75"/>
        <end position="105"/>
    </location>
</feature>
<proteinExistence type="inferred from homology"/>
<comment type="caution">
    <text evidence="13">The sequence shown here is derived from an EMBL/GenBank/DDBJ whole genome shotgun (WGS) entry which is preliminary data.</text>
</comment>
<dbReference type="OrthoDB" id="8062037at2759"/>
<comment type="subcellular location">
    <subcellularLocation>
        <location evidence="1">Membrane</location>
        <topology evidence="1">Single-pass membrane protein</topology>
    </subcellularLocation>
</comment>
<evidence type="ECO:0000256" key="2">
    <source>
        <dbReference type="ARBA" id="ARBA00022679"/>
    </source>
</evidence>
<organism evidence="13 14">
    <name type="scientific">Carex littledalei</name>
    <dbReference type="NCBI Taxonomy" id="544730"/>
    <lineage>
        <taxon>Eukaryota</taxon>
        <taxon>Viridiplantae</taxon>
        <taxon>Streptophyta</taxon>
        <taxon>Embryophyta</taxon>
        <taxon>Tracheophyta</taxon>
        <taxon>Spermatophyta</taxon>
        <taxon>Magnoliopsida</taxon>
        <taxon>Liliopsida</taxon>
        <taxon>Poales</taxon>
        <taxon>Cyperaceae</taxon>
        <taxon>Cyperoideae</taxon>
        <taxon>Cariceae</taxon>
        <taxon>Carex</taxon>
        <taxon>Carex subgen. Euthyceras</taxon>
    </lineage>
</organism>
<dbReference type="Proteomes" id="UP000623129">
    <property type="component" value="Unassembled WGS sequence"/>
</dbReference>
<dbReference type="InterPro" id="IPR044602">
    <property type="entry name" value="ATL10/ATL72-79-like"/>
</dbReference>
<keyword evidence="2" id="KW-0808">Transferase</keyword>
<feature type="compositionally biased region" description="Polar residues" evidence="10">
    <location>
        <begin position="75"/>
        <end position="84"/>
    </location>
</feature>
<dbReference type="SMART" id="SM00184">
    <property type="entry name" value="RING"/>
    <property type="match status" value="1"/>
</dbReference>
<dbReference type="GO" id="GO:0016567">
    <property type="term" value="P:protein ubiquitination"/>
    <property type="evidence" value="ECO:0007669"/>
    <property type="project" value="InterPro"/>
</dbReference>
<name>A0A833VSJ0_9POAL</name>
<dbReference type="Pfam" id="PF13639">
    <property type="entry name" value="zf-RING_2"/>
    <property type="match status" value="1"/>
</dbReference>
<comment type="similarity">
    <text evidence="8">Belongs to the RING-type zinc finger family. ATL subfamily.</text>
</comment>
<evidence type="ECO:0000256" key="9">
    <source>
        <dbReference type="PROSITE-ProRule" id="PRU00175"/>
    </source>
</evidence>
<evidence type="ECO:0000256" key="6">
    <source>
        <dbReference type="ARBA" id="ARBA00022989"/>
    </source>
</evidence>
<feature type="region of interest" description="Disordered" evidence="10">
    <location>
        <begin position="182"/>
        <end position="205"/>
    </location>
</feature>
<evidence type="ECO:0000256" key="7">
    <source>
        <dbReference type="ARBA" id="ARBA00023136"/>
    </source>
</evidence>
<keyword evidence="3 11" id="KW-0812">Transmembrane</keyword>
<keyword evidence="14" id="KW-1185">Reference proteome</keyword>
<dbReference type="GO" id="GO:0008270">
    <property type="term" value="F:zinc ion binding"/>
    <property type="evidence" value="ECO:0007669"/>
    <property type="project" value="UniProtKB-KW"/>
</dbReference>
<evidence type="ECO:0000313" key="13">
    <source>
        <dbReference type="EMBL" id="KAF3340305.1"/>
    </source>
</evidence>
<dbReference type="Gene3D" id="3.30.40.10">
    <property type="entry name" value="Zinc/RING finger domain, C3HC4 (zinc finger)"/>
    <property type="match status" value="1"/>
</dbReference>
<evidence type="ECO:0000256" key="3">
    <source>
        <dbReference type="ARBA" id="ARBA00022692"/>
    </source>
</evidence>
<gene>
    <name evidence="13" type="ORF">FCM35_KLT16076</name>
</gene>
<dbReference type="InterPro" id="IPR001841">
    <property type="entry name" value="Znf_RING"/>
</dbReference>
<keyword evidence="9" id="KW-0863">Zinc-finger</keyword>
<dbReference type="AlphaFoldDB" id="A0A833VSJ0"/>
<evidence type="ECO:0000256" key="10">
    <source>
        <dbReference type="SAM" id="MobiDB-lite"/>
    </source>
</evidence>
<reference evidence="13" key="1">
    <citation type="submission" date="2020-01" db="EMBL/GenBank/DDBJ databases">
        <title>Genome sequence of Kobresia littledalei, the first chromosome-level genome in the family Cyperaceae.</title>
        <authorList>
            <person name="Qu G."/>
        </authorList>
    </citation>
    <scope>NUCLEOTIDE SEQUENCE</scope>
    <source>
        <strain evidence="13">C.B.Clarke</strain>
        <tissue evidence="13">Leaf</tissue>
    </source>
</reference>
<evidence type="ECO:0000259" key="12">
    <source>
        <dbReference type="PROSITE" id="PS50089"/>
    </source>
</evidence>
<evidence type="ECO:0000256" key="1">
    <source>
        <dbReference type="ARBA" id="ARBA00004167"/>
    </source>
</evidence>
<dbReference type="GO" id="GO:0016740">
    <property type="term" value="F:transferase activity"/>
    <property type="evidence" value="ECO:0007669"/>
    <property type="project" value="UniProtKB-KW"/>
</dbReference>
<evidence type="ECO:0000256" key="11">
    <source>
        <dbReference type="SAM" id="Phobius"/>
    </source>
</evidence>
<keyword evidence="5" id="KW-0862">Zinc</keyword>
<keyword evidence="6 11" id="KW-1133">Transmembrane helix</keyword>
<evidence type="ECO:0000256" key="4">
    <source>
        <dbReference type="ARBA" id="ARBA00022723"/>
    </source>
</evidence>
<protein>
    <submittedName>
        <fullName evidence="13">RING-H2 finger protein ATL80-like protein</fullName>
    </submittedName>
</protein>
<keyword evidence="7 11" id="KW-0472">Membrane</keyword>
<keyword evidence="4" id="KW-0479">Metal-binding</keyword>
<evidence type="ECO:0000313" key="14">
    <source>
        <dbReference type="Proteomes" id="UP000623129"/>
    </source>
</evidence>
<dbReference type="PROSITE" id="PS50089">
    <property type="entry name" value="ZF_RING_2"/>
    <property type="match status" value="1"/>
</dbReference>
<dbReference type="InterPro" id="IPR013083">
    <property type="entry name" value="Znf_RING/FYVE/PHD"/>
</dbReference>
<dbReference type="SUPFAM" id="SSF57850">
    <property type="entry name" value="RING/U-box"/>
    <property type="match status" value="1"/>
</dbReference>
<dbReference type="GO" id="GO:0016020">
    <property type="term" value="C:membrane"/>
    <property type="evidence" value="ECO:0007669"/>
    <property type="project" value="UniProtKB-SubCell"/>
</dbReference>
<evidence type="ECO:0000256" key="8">
    <source>
        <dbReference type="ARBA" id="ARBA00024209"/>
    </source>
</evidence>
<dbReference type="PANTHER" id="PTHR46905:SF7">
    <property type="entry name" value="RING-H2 FINGER PROTEIN ATL78"/>
    <property type="match status" value="1"/>
</dbReference>
<evidence type="ECO:0000256" key="5">
    <source>
        <dbReference type="ARBA" id="ARBA00022833"/>
    </source>
</evidence>
<dbReference type="EMBL" id="SWLB01000003">
    <property type="protein sequence ID" value="KAF3340305.1"/>
    <property type="molecule type" value="Genomic_DNA"/>
</dbReference>
<dbReference type="PANTHER" id="PTHR46905">
    <property type="entry name" value="RING-H2 FINGER PROTEIN ATL78"/>
    <property type="match status" value="1"/>
</dbReference>
<accession>A0A833VSJ0</accession>
<sequence length="205" mass="22054">MRALLQFATATTSSQFPLPPASSAAVATTTTSNDDVRNNFTADIIVVLAALLCAVICMAGLALINRCNNTLRDSSSNGTASTSLQQQQQDTGIQLPLPPPPKRGLKKSALKALPKTRYDKTTDIEKQTACVICLTEFEEGEEIRKLPQCGHEFHVGCVDKWLRAQSSCPSCRRVLVVVPPPKQGFERGGPRNKAAIGDSTSTFLP</sequence>
<dbReference type="CDD" id="cd16461">
    <property type="entry name" value="RING-H2_EL5-like"/>
    <property type="match status" value="1"/>
</dbReference>